<evidence type="ECO:0000256" key="1">
    <source>
        <dbReference type="ARBA" id="ARBA00004651"/>
    </source>
</evidence>
<dbReference type="PANTHER" id="PTHR24248:SF204">
    <property type="entry name" value="HISTAMINE H1 RECEPTOR"/>
    <property type="match status" value="1"/>
</dbReference>
<comment type="function">
    <text evidence="13">G-protein-coupled receptor for histamine, a biogenic amine that functions as an immune modulator and a neurotransmitter. Through the H1 receptor, histamine mediates the contraction of smooth muscles and increases capillary permeability due to contraction of terminal venules. Also mediates neurotransmission in the central nervous system and thereby regulates circadian rhythms, emotional and locomotor activities as well as cognitive functions.</text>
</comment>
<keyword evidence="12 14" id="KW-0807">Transducer</keyword>
<evidence type="ECO:0000259" key="17">
    <source>
        <dbReference type="PROSITE" id="PS50262"/>
    </source>
</evidence>
<evidence type="ECO:0000256" key="8">
    <source>
        <dbReference type="ARBA" id="ARBA00023136"/>
    </source>
</evidence>
<dbReference type="PRINTS" id="PR00530">
    <property type="entry name" value="HISTAMINEH1R"/>
</dbReference>
<feature type="transmembrane region" description="Helical" evidence="16">
    <location>
        <begin position="209"/>
        <end position="230"/>
    </location>
</feature>
<evidence type="ECO:0000256" key="7">
    <source>
        <dbReference type="ARBA" id="ARBA00023040"/>
    </source>
</evidence>
<evidence type="ECO:0000256" key="4">
    <source>
        <dbReference type="ARBA" id="ARBA00022553"/>
    </source>
</evidence>
<keyword evidence="8 16" id="KW-0472">Membrane</keyword>
<reference evidence="19" key="1">
    <citation type="submission" date="2025-08" db="UniProtKB">
        <authorList>
            <consortium name="RefSeq"/>
        </authorList>
    </citation>
    <scope>IDENTIFICATION</scope>
    <source>
        <tissue evidence="19">Gonad</tissue>
    </source>
</reference>
<dbReference type="AlphaFoldDB" id="A0A6P5AHN5"/>
<feature type="transmembrane region" description="Helical" evidence="16">
    <location>
        <begin position="118"/>
        <end position="139"/>
    </location>
</feature>
<dbReference type="RefSeq" id="XP_019645839.1">
    <property type="nucleotide sequence ID" value="XM_019790280.1"/>
</dbReference>
<dbReference type="GO" id="GO:0043114">
    <property type="term" value="P:regulation of vascular permeability"/>
    <property type="evidence" value="ECO:0007669"/>
    <property type="project" value="InterPro"/>
</dbReference>
<dbReference type="GO" id="GO:0045907">
    <property type="term" value="P:positive regulation of vasoconstriction"/>
    <property type="evidence" value="ECO:0007669"/>
    <property type="project" value="InterPro"/>
</dbReference>
<evidence type="ECO:0000313" key="19">
    <source>
        <dbReference type="RefSeq" id="XP_019645839.1"/>
    </source>
</evidence>
<feature type="region of interest" description="Disordered" evidence="15">
    <location>
        <begin position="254"/>
        <end position="309"/>
    </location>
</feature>
<dbReference type="SUPFAM" id="SSF81321">
    <property type="entry name" value="Family A G protein-coupled receptor-like"/>
    <property type="match status" value="1"/>
</dbReference>
<keyword evidence="6 16" id="KW-1133">Transmembrane helix</keyword>
<feature type="transmembrane region" description="Helical" evidence="16">
    <location>
        <begin position="44"/>
        <end position="68"/>
    </location>
</feature>
<name>A0A6P5AHN5_BRABE</name>
<comment type="subcellular location">
    <subcellularLocation>
        <location evidence="1">Cell membrane</location>
        <topology evidence="1">Multi-pass membrane protein</topology>
    </subcellularLocation>
</comment>
<dbReference type="PROSITE" id="PS50262">
    <property type="entry name" value="G_PROTEIN_RECEP_F1_2"/>
    <property type="match status" value="1"/>
</dbReference>
<feature type="transmembrane region" description="Helical" evidence="16">
    <location>
        <begin position="432"/>
        <end position="453"/>
    </location>
</feature>
<evidence type="ECO:0000256" key="5">
    <source>
        <dbReference type="ARBA" id="ARBA00022692"/>
    </source>
</evidence>
<dbReference type="FunFam" id="1.20.1070.10:FF:000633">
    <property type="entry name" value="Histamine receptor H1"/>
    <property type="match status" value="1"/>
</dbReference>
<evidence type="ECO:0000256" key="14">
    <source>
        <dbReference type="RuleBase" id="RU000688"/>
    </source>
</evidence>
<keyword evidence="5 14" id="KW-0812">Transmembrane</keyword>
<accession>A0A6P5AHN5</accession>
<protein>
    <recommendedName>
        <fullName evidence="2">Histamine H1 receptor</fullName>
    </recommendedName>
</protein>
<feature type="transmembrane region" description="Helical" evidence="16">
    <location>
        <begin position="160"/>
        <end position="184"/>
    </location>
</feature>
<proteinExistence type="inferred from homology"/>
<evidence type="ECO:0000256" key="3">
    <source>
        <dbReference type="ARBA" id="ARBA00022475"/>
    </source>
</evidence>
<keyword evidence="18" id="KW-1185">Reference proteome</keyword>
<evidence type="ECO:0000256" key="2">
    <source>
        <dbReference type="ARBA" id="ARBA00015317"/>
    </source>
</evidence>
<evidence type="ECO:0000256" key="15">
    <source>
        <dbReference type="SAM" id="MobiDB-lite"/>
    </source>
</evidence>
<evidence type="ECO:0000313" key="18">
    <source>
        <dbReference type="Proteomes" id="UP000515135"/>
    </source>
</evidence>
<dbReference type="SMART" id="SM01381">
    <property type="entry name" value="7TM_GPCR_Srsx"/>
    <property type="match status" value="1"/>
</dbReference>
<evidence type="ECO:0000256" key="6">
    <source>
        <dbReference type="ARBA" id="ARBA00022989"/>
    </source>
</evidence>
<keyword evidence="11" id="KW-0325">Glycoprotein</keyword>
<dbReference type="InterPro" id="IPR000921">
    <property type="entry name" value="Histamine_H1_rcpt"/>
</dbReference>
<keyword evidence="7 14" id="KW-0297">G-protein coupled receptor</keyword>
<evidence type="ECO:0000256" key="16">
    <source>
        <dbReference type="SAM" id="Phobius"/>
    </source>
</evidence>
<comment type="similarity">
    <text evidence="14">Belongs to the G-protein coupled receptor 1 family.</text>
</comment>
<dbReference type="GeneID" id="109486450"/>
<dbReference type="GO" id="GO:0043410">
    <property type="term" value="P:positive regulation of MAPK cascade"/>
    <property type="evidence" value="ECO:0007669"/>
    <property type="project" value="TreeGrafter"/>
</dbReference>
<dbReference type="Gene3D" id="1.20.1070.10">
    <property type="entry name" value="Rhodopsin 7-helix transmembrane proteins"/>
    <property type="match status" value="2"/>
</dbReference>
<gene>
    <name evidence="19" type="primary">LOC109486450</name>
</gene>
<dbReference type="PROSITE" id="PS00237">
    <property type="entry name" value="G_PROTEIN_RECEP_F1_1"/>
    <property type="match status" value="1"/>
</dbReference>
<dbReference type="KEGG" id="bbel:109486450"/>
<sequence length="513" mass="56747">MSWWNTSTVADFATDFLPTGAYNVSLRNVTGTGQVDGGSLWTDVALGIVLGSLCLLTSVGNAMVLHAVRTNRDLQTVSNFFIVSLAVSDLAVGTVVMPLSTVNIVAHQWVLGLPVCQVWLSVDYVASTASIFNLFVLNLDRYWSVTTPLKYMRKRTKRRAMAFIALVWGVSSLWIIPIVGWHVFEFGGVRKVPGDVCDTEFSSNCTFKVLTSLFNFYFPMILMSVIYAQIYNKVRLFNLSVHISRGSVPTENDIKMHEGLRRSSTSELQRLRARRGSLSVAGDKIRGTSPEKKSSPAKSCNGPRGSQQPVSVLAKMTSQNNTAVHSVIDTVPDDVKYLSVDNKESCSRRSSGDMPPIPEDESDLKSERKSSKMSWPGGRLSPRRSIGDPQGSPSKQASAKKRLSLTRGSLLRRMNLKNRSRMHSERKAAKQLGILMGCFVACWLPYSILFVAFCNSTDIGENILIGATWLGYINSTMNPFLYPLCNDNFKRAFRKMLGCGEGSQLQTTTTSRL</sequence>
<keyword evidence="3" id="KW-1003">Cell membrane</keyword>
<feature type="compositionally biased region" description="Basic and acidic residues" evidence="15">
    <location>
        <begin position="342"/>
        <end position="351"/>
    </location>
</feature>
<dbReference type="PRINTS" id="PR00237">
    <property type="entry name" value="GPCRRHODOPSN"/>
</dbReference>
<dbReference type="PANTHER" id="PTHR24248">
    <property type="entry name" value="ADRENERGIC RECEPTOR-RELATED G-PROTEIN COUPLED RECEPTOR"/>
    <property type="match status" value="1"/>
</dbReference>
<evidence type="ECO:0000256" key="11">
    <source>
        <dbReference type="ARBA" id="ARBA00023180"/>
    </source>
</evidence>
<evidence type="ECO:0000256" key="10">
    <source>
        <dbReference type="ARBA" id="ARBA00023170"/>
    </source>
</evidence>
<dbReference type="GO" id="GO:0071880">
    <property type="term" value="P:adenylate cyclase-activating adrenergic receptor signaling pathway"/>
    <property type="evidence" value="ECO:0007669"/>
    <property type="project" value="TreeGrafter"/>
</dbReference>
<evidence type="ECO:0000256" key="12">
    <source>
        <dbReference type="ARBA" id="ARBA00023224"/>
    </source>
</evidence>
<feature type="region of interest" description="Disordered" evidence="15">
    <location>
        <begin position="342"/>
        <end position="402"/>
    </location>
</feature>
<dbReference type="FunFam" id="1.20.1070.10:FF:000585">
    <property type="entry name" value="Uncharacterized protein"/>
    <property type="match status" value="1"/>
</dbReference>
<feature type="domain" description="G-protein coupled receptors family 1 profile" evidence="17">
    <location>
        <begin position="60"/>
        <end position="482"/>
    </location>
</feature>
<organism evidence="18 19">
    <name type="scientific">Branchiostoma belcheri</name>
    <name type="common">Amphioxus</name>
    <dbReference type="NCBI Taxonomy" id="7741"/>
    <lineage>
        <taxon>Eukaryota</taxon>
        <taxon>Metazoa</taxon>
        <taxon>Chordata</taxon>
        <taxon>Cephalochordata</taxon>
        <taxon>Leptocardii</taxon>
        <taxon>Amphioxiformes</taxon>
        <taxon>Branchiostomatidae</taxon>
        <taxon>Branchiostoma</taxon>
    </lineage>
</organism>
<dbReference type="OrthoDB" id="10071887at2759"/>
<evidence type="ECO:0000256" key="13">
    <source>
        <dbReference type="ARBA" id="ARBA00045624"/>
    </source>
</evidence>
<feature type="compositionally biased region" description="Basic and acidic residues" evidence="15">
    <location>
        <begin position="283"/>
        <end position="294"/>
    </location>
</feature>
<dbReference type="Pfam" id="PF00001">
    <property type="entry name" value="7tm_1"/>
    <property type="match status" value="1"/>
</dbReference>
<dbReference type="GO" id="GO:0005886">
    <property type="term" value="C:plasma membrane"/>
    <property type="evidence" value="ECO:0007669"/>
    <property type="project" value="UniProtKB-SubCell"/>
</dbReference>
<feature type="transmembrane region" description="Helical" evidence="16">
    <location>
        <begin position="80"/>
        <end position="106"/>
    </location>
</feature>
<dbReference type="InterPro" id="IPR017452">
    <property type="entry name" value="GPCR_Rhodpsn_7TM"/>
</dbReference>
<dbReference type="Proteomes" id="UP000515135">
    <property type="component" value="Unplaced"/>
</dbReference>
<dbReference type="GO" id="GO:0004969">
    <property type="term" value="F:histamine receptor activity"/>
    <property type="evidence" value="ECO:0007669"/>
    <property type="project" value="InterPro"/>
</dbReference>
<keyword evidence="4" id="KW-0597">Phosphoprotein</keyword>
<keyword evidence="9" id="KW-1015">Disulfide bond</keyword>
<evidence type="ECO:0000256" key="9">
    <source>
        <dbReference type="ARBA" id="ARBA00023157"/>
    </source>
</evidence>
<keyword evidence="10 14" id="KW-0675">Receptor</keyword>
<dbReference type="InterPro" id="IPR000276">
    <property type="entry name" value="GPCR_Rhodpsn"/>
</dbReference>